<name>A0A284RL43_ARMOS</name>
<accession>A0A284RL43</accession>
<dbReference type="AlphaFoldDB" id="A0A284RL43"/>
<organism evidence="1 2">
    <name type="scientific">Armillaria ostoyae</name>
    <name type="common">Armillaria root rot fungus</name>
    <dbReference type="NCBI Taxonomy" id="47428"/>
    <lineage>
        <taxon>Eukaryota</taxon>
        <taxon>Fungi</taxon>
        <taxon>Dikarya</taxon>
        <taxon>Basidiomycota</taxon>
        <taxon>Agaricomycotina</taxon>
        <taxon>Agaricomycetes</taxon>
        <taxon>Agaricomycetidae</taxon>
        <taxon>Agaricales</taxon>
        <taxon>Marasmiineae</taxon>
        <taxon>Physalacriaceae</taxon>
        <taxon>Armillaria</taxon>
    </lineage>
</organism>
<dbReference type="STRING" id="47428.A0A284RL43"/>
<reference evidence="2" key="1">
    <citation type="journal article" date="2017" name="Nat. Ecol. Evol.">
        <title>Genome expansion and lineage-specific genetic innovations in the forest pathogenic fungi Armillaria.</title>
        <authorList>
            <person name="Sipos G."/>
            <person name="Prasanna A.N."/>
            <person name="Walter M.C."/>
            <person name="O'Connor E."/>
            <person name="Balint B."/>
            <person name="Krizsan K."/>
            <person name="Kiss B."/>
            <person name="Hess J."/>
            <person name="Varga T."/>
            <person name="Slot J."/>
            <person name="Riley R."/>
            <person name="Boka B."/>
            <person name="Rigling D."/>
            <person name="Barry K."/>
            <person name="Lee J."/>
            <person name="Mihaltcheva S."/>
            <person name="LaButti K."/>
            <person name="Lipzen A."/>
            <person name="Waldron R."/>
            <person name="Moloney N.M."/>
            <person name="Sperisen C."/>
            <person name="Kredics L."/>
            <person name="Vagvoelgyi C."/>
            <person name="Patrignani A."/>
            <person name="Fitzpatrick D."/>
            <person name="Nagy I."/>
            <person name="Doyle S."/>
            <person name="Anderson J.B."/>
            <person name="Grigoriev I.V."/>
            <person name="Gueldener U."/>
            <person name="Muensterkoetter M."/>
            <person name="Nagy L.G."/>
        </authorList>
    </citation>
    <scope>NUCLEOTIDE SEQUENCE [LARGE SCALE GENOMIC DNA]</scope>
    <source>
        <strain evidence="2">C18/9</strain>
    </source>
</reference>
<keyword evidence="2" id="KW-1185">Reference proteome</keyword>
<evidence type="ECO:0000313" key="1">
    <source>
        <dbReference type="EMBL" id="SJL09477.1"/>
    </source>
</evidence>
<proteinExistence type="predicted"/>
<sequence>MSSRDASKGVPSNLLAFPSLSSSLHALPQATSMKGVSLHPNMYGQPASEAKLQKALSKSAAAHPSQNPAMAPYMRPVSHSIVALRLLTSHDAETAKIKMNASFNYLSSLWPFLFI</sequence>
<dbReference type="EMBL" id="FUEG01000010">
    <property type="protein sequence ID" value="SJL09477.1"/>
    <property type="molecule type" value="Genomic_DNA"/>
</dbReference>
<gene>
    <name evidence="1" type="ORF">ARMOST_12855</name>
</gene>
<dbReference type="Proteomes" id="UP000219338">
    <property type="component" value="Unassembled WGS sequence"/>
</dbReference>
<dbReference type="OrthoDB" id="3267993at2759"/>
<evidence type="ECO:0000313" key="2">
    <source>
        <dbReference type="Proteomes" id="UP000219338"/>
    </source>
</evidence>
<protein>
    <submittedName>
        <fullName evidence="1">Uncharacterized protein</fullName>
    </submittedName>
</protein>